<dbReference type="PANTHER" id="PTHR10603">
    <property type="entry name" value="FRAGILE X MENTAL RETARDATION SYNDROME-RELATED PROTEIN"/>
    <property type="match status" value="1"/>
</dbReference>
<dbReference type="GO" id="GO:0045182">
    <property type="term" value="F:translation regulator activity"/>
    <property type="evidence" value="ECO:0007669"/>
    <property type="project" value="TreeGrafter"/>
</dbReference>
<evidence type="ECO:0000256" key="1">
    <source>
        <dbReference type="PROSITE-ProRule" id="PRU00117"/>
    </source>
</evidence>
<dbReference type="GO" id="GO:0048513">
    <property type="term" value="P:animal organ development"/>
    <property type="evidence" value="ECO:0007669"/>
    <property type="project" value="TreeGrafter"/>
</dbReference>
<dbReference type="SUPFAM" id="SSF54791">
    <property type="entry name" value="Eukaryotic type KH-domain (KH-domain type I)"/>
    <property type="match status" value="1"/>
</dbReference>
<dbReference type="InterPro" id="IPR008395">
    <property type="entry name" value="Agenet-like_dom"/>
</dbReference>
<dbReference type="HOGENOM" id="CLU_853787_0_0_1"/>
<accession>L1ITB9</accession>
<dbReference type="Pfam" id="PF05641">
    <property type="entry name" value="Agenet"/>
    <property type="match status" value="1"/>
</dbReference>
<dbReference type="PANTHER" id="PTHR10603:SF7">
    <property type="entry name" value="FRAGILE X MESSENGER RIBONUCLEOPROTEIN 1 HOMOLOG"/>
    <property type="match status" value="1"/>
</dbReference>
<gene>
    <name evidence="3" type="ORF">GUITHDRAFT_143697</name>
</gene>
<dbReference type="GO" id="GO:0005634">
    <property type="term" value="C:nucleus"/>
    <property type="evidence" value="ECO:0007669"/>
    <property type="project" value="TreeGrafter"/>
</dbReference>
<dbReference type="GO" id="GO:0043488">
    <property type="term" value="P:regulation of mRNA stability"/>
    <property type="evidence" value="ECO:0007669"/>
    <property type="project" value="TreeGrafter"/>
</dbReference>
<dbReference type="GO" id="GO:0045727">
    <property type="term" value="P:positive regulation of translation"/>
    <property type="evidence" value="ECO:0007669"/>
    <property type="project" value="TreeGrafter"/>
</dbReference>
<dbReference type="AlphaFoldDB" id="L1ITB9"/>
<feature type="domain" description="Agenet-like" evidence="2">
    <location>
        <begin position="62"/>
        <end position="116"/>
    </location>
</feature>
<dbReference type="STRING" id="905079.L1ITB9"/>
<evidence type="ECO:0000313" key="3">
    <source>
        <dbReference type="EMBL" id="EKX39085.1"/>
    </source>
</evidence>
<dbReference type="InterPro" id="IPR040148">
    <property type="entry name" value="FMR1"/>
</dbReference>
<reference evidence="4" key="3">
    <citation type="submission" date="2016-03" db="UniProtKB">
        <authorList>
            <consortium name="EnsemblProtists"/>
        </authorList>
    </citation>
    <scope>IDENTIFICATION</scope>
</reference>
<dbReference type="GeneID" id="17295920"/>
<organism evidence="3">
    <name type="scientific">Guillardia theta (strain CCMP2712)</name>
    <name type="common">Cryptophyte</name>
    <dbReference type="NCBI Taxonomy" id="905079"/>
    <lineage>
        <taxon>Eukaryota</taxon>
        <taxon>Cryptophyceae</taxon>
        <taxon>Pyrenomonadales</taxon>
        <taxon>Geminigeraceae</taxon>
        <taxon>Guillardia</taxon>
    </lineage>
</organism>
<dbReference type="Gene3D" id="2.30.30.140">
    <property type="match status" value="1"/>
</dbReference>
<dbReference type="OrthoDB" id="424249at2759"/>
<dbReference type="RefSeq" id="XP_005826065.1">
    <property type="nucleotide sequence ID" value="XM_005826008.1"/>
</dbReference>
<reference evidence="3 5" key="1">
    <citation type="journal article" date="2012" name="Nature">
        <title>Algal genomes reveal evolutionary mosaicism and the fate of nucleomorphs.</title>
        <authorList>
            <consortium name="DOE Joint Genome Institute"/>
            <person name="Curtis B.A."/>
            <person name="Tanifuji G."/>
            <person name="Burki F."/>
            <person name="Gruber A."/>
            <person name="Irimia M."/>
            <person name="Maruyama S."/>
            <person name="Arias M.C."/>
            <person name="Ball S.G."/>
            <person name="Gile G.H."/>
            <person name="Hirakawa Y."/>
            <person name="Hopkins J.F."/>
            <person name="Kuo A."/>
            <person name="Rensing S.A."/>
            <person name="Schmutz J."/>
            <person name="Symeonidi A."/>
            <person name="Elias M."/>
            <person name="Eveleigh R.J."/>
            <person name="Herman E.K."/>
            <person name="Klute M.J."/>
            <person name="Nakayama T."/>
            <person name="Obornik M."/>
            <person name="Reyes-Prieto A."/>
            <person name="Armbrust E.V."/>
            <person name="Aves S.J."/>
            <person name="Beiko R.G."/>
            <person name="Coutinho P."/>
            <person name="Dacks J.B."/>
            <person name="Durnford D.G."/>
            <person name="Fast N.M."/>
            <person name="Green B.R."/>
            <person name="Grisdale C.J."/>
            <person name="Hempel F."/>
            <person name="Henrissat B."/>
            <person name="Hoppner M.P."/>
            <person name="Ishida K."/>
            <person name="Kim E."/>
            <person name="Koreny L."/>
            <person name="Kroth P.G."/>
            <person name="Liu Y."/>
            <person name="Malik S.B."/>
            <person name="Maier U.G."/>
            <person name="McRose D."/>
            <person name="Mock T."/>
            <person name="Neilson J.A."/>
            <person name="Onodera N.T."/>
            <person name="Poole A.M."/>
            <person name="Pritham E.J."/>
            <person name="Richards T.A."/>
            <person name="Rocap G."/>
            <person name="Roy S.W."/>
            <person name="Sarai C."/>
            <person name="Schaack S."/>
            <person name="Shirato S."/>
            <person name="Slamovits C.H."/>
            <person name="Spencer D.F."/>
            <person name="Suzuki S."/>
            <person name="Worden A.Z."/>
            <person name="Zauner S."/>
            <person name="Barry K."/>
            <person name="Bell C."/>
            <person name="Bharti A.K."/>
            <person name="Crow J.A."/>
            <person name="Grimwood J."/>
            <person name="Kramer R."/>
            <person name="Lindquist E."/>
            <person name="Lucas S."/>
            <person name="Salamov A."/>
            <person name="McFadden G.I."/>
            <person name="Lane C.E."/>
            <person name="Keeling P.J."/>
            <person name="Gray M.W."/>
            <person name="Grigoriev I.V."/>
            <person name="Archibald J.M."/>
        </authorList>
    </citation>
    <scope>NUCLEOTIDE SEQUENCE</scope>
    <source>
        <strain evidence="3 5">CCMP2712</strain>
    </source>
</reference>
<keyword evidence="1" id="KW-0694">RNA-binding</keyword>
<name>L1ITB9_GUITC</name>
<dbReference type="EnsemblProtists" id="EKX39085">
    <property type="protein sequence ID" value="EKX39085"/>
    <property type="gene ID" value="GUITHDRAFT_143697"/>
</dbReference>
<keyword evidence="5" id="KW-1185">Reference proteome</keyword>
<dbReference type="EMBL" id="JH993042">
    <property type="protein sequence ID" value="EKX39085.1"/>
    <property type="molecule type" value="Genomic_DNA"/>
</dbReference>
<protein>
    <recommendedName>
        <fullName evidence="2">Agenet-like domain-containing protein</fullName>
    </recommendedName>
</protein>
<dbReference type="Proteomes" id="UP000011087">
    <property type="component" value="Unassembled WGS sequence"/>
</dbReference>
<evidence type="ECO:0000259" key="2">
    <source>
        <dbReference type="Pfam" id="PF05641"/>
    </source>
</evidence>
<dbReference type="PaxDb" id="55529-EKX39085"/>
<dbReference type="Gene3D" id="3.30.1370.10">
    <property type="entry name" value="K Homology domain, type 1"/>
    <property type="match status" value="1"/>
</dbReference>
<dbReference type="GO" id="GO:0010494">
    <property type="term" value="C:cytoplasmic stress granule"/>
    <property type="evidence" value="ECO:0007669"/>
    <property type="project" value="TreeGrafter"/>
</dbReference>
<evidence type="ECO:0000313" key="4">
    <source>
        <dbReference type="EnsemblProtists" id="EKX39085"/>
    </source>
</evidence>
<reference evidence="5" key="2">
    <citation type="submission" date="2012-11" db="EMBL/GenBank/DDBJ databases">
        <authorList>
            <person name="Kuo A."/>
            <person name="Curtis B.A."/>
            <person name="Tanifuji G."/>
            <person name="Burki F."/>
            <person name="Gruber A."/>
            <person name="Irimia M."/>
            <person name="Maruyama S."/>
            <person name="Arias M.C."/>
            <person name="Ball S.G."/>
            <person name="Gile G.H."/>
            <person name="Hirakawa Y."/>
            <person name="Hopkins J.F."/>
            <person name="Rensing S.A."/>
            <person name="Schmutz J."/>
            <person name="Symeonidi A."/>
            <person name="Elias M."/>
            <person name="Eveleigh R.J."/>
            <person name="Herman E.K."/>
            <person name="Klute M.J."/>
            <person name="Nakayama T."/>
            <person name="Obornik M."/>
            <person name="Reyes-Prieto A."/>
            <person name="Armbrust E.V."/>
            <person name="Aves S.J."/>
            <person name="Beiko R.G."/>
            <person name="Coutinho P."/>
            <person name="Dacks J.B."/>
            <person name="Durnford D.G."/>
            <person name="Fast N.M."/>
            <person name="Green B.R."/>
            <person name="Grisdale C."/>
            <person name="Hempe F."/>
            <person name="Henrissat B."/>
            <person name="Hoppner M.P."/>
            <person name="Ishida K.-I."/>
            <person name="Kim E."/>
            <person name="Koreny L."/>
            <person name="Kroth P.G."/>
            <person name="Liu Y."/>
            <person name="Malik S.-B."/>
            <person name="Maier U.G."/>
            <person name="McRose D."/>
            <person name="Mock T."/>
            <person name="Neilson J.A."/>
            <person name="Onodera N.T."/>
            <person name="Poole A.M."/>
            <person name="Pritham E.J."/>
            <person name="Richards T.A."/>
            <person name="Rocap G."/>
            <person name="Roy S.W."/>
            <person name="Sarai C."/>
            <person name="Schaack S."/>
            <person name="Shirato S."/>
            <person name="Slamovits C.H."/>
            <person name="Spencer D.F."/>
            <person name="Suzuki S."/>
            <person name="Worden A.Z."/>
            <person name="Zauner S."/>
            <person name="Barry K."/>
            <person name="Bell C."/>
            <person name="Bharti A.K."/>
            <person name="Crow J.A."/>
            <person name="Grimwood J."/>
            <person name="Kramer R."/>
            <person name="Lindquist E."/>
            <person name="Lucas S."/>
            <person name="Salamov A."/>
            <person name="McFadden G.I."/>
            <person name="Lane C.E."/>
            <person name="Keeling P.J."/>
            <person name="Gray M.W."/>
            <person name="Grigoriev I.V."/>
            <person name="Archibald J.M."/>
        </authorList>
    </citation>
    <scope>NUCLEOTIDE SEQUENCE</scope>
    <source>
        <strain evidence="5">CCMP2712</strain>
    </source>
</reference>
<dbReference type="CDD" id="cd20403">
    <property type="entry name" value="Tudor_Agenet_FMRP-like_rpt2"/>
    <property type="match status" value="1"/>
</dbReference>
<dbReference type="InterPro" id="IPR036612">
    <property type="entry name" value="KH_dom_type_1_sf"/>
</dbReference>
<dbReference type="PROSITE" id="PS50084">
    <property type="entry name" value="KH_TYPE_1"/>
    <property type="match status" value="2"/>
</dbReference>
<dbReference type="CDD" id="cd22426">
    <property type="entry name" value="KH_I_FMR1_FXR_rpt2"/>
    <property type="match status" value="1"/>
</dbReference>
<dbReference type="GO" id="GO:0051028">
    <property type="term" value="P:mRNA transport"/>
    <property type="evidence" value="ECO:0007669"/>
    <property type="project" value="TreeGrafter"/>
</dbReference>
<proteinExistence type="predicted"/>
<dbReference type="KEGG" id="gtt:GUITHDRAFT_143697"/>
<evidence type="ECO:0000313" key="5">
    <source>
        <dbReference type="Proteomes" id="UP000011087"/>
    </source>
</evidence>
<dbReference type="GO" id="GO:0003730">
    <property type="term" value="F:mRNA 3'-UTR binding"/>
    <property type="evidence" value="ECO:0007669"/>
    <property type="project" value="TreeGrafter"/>
</dbReference>
<sequence>MAGVEVARAGGYEQGEMMDWEDGNRRCLVRFRHGEETCWINDSLIRLIPEEHDRAGFSPSPGDVVEAALPDENGNLRYWWEGVVNEAKGNFFVVEFPHERHSKKKEVVELDHLRPTYGHPTLCIEKKMIEFPPNMQASNERVEKFLDSKLKNVIGILPAVEVASNLVDIIFTQSFEAIHMNLVNNAQKNTEFINVEKKYACVSFQVDPRYLGLVIGPQGRNLKPAKEIQGIQSIDVYANGLVNIYGDNQNVVEEARKELELVTENIPIHRNQVGLIIGKGGSQVEDTEEAYYIQMFGTRHSIETGQALVKYLISTFQEKEEKQVID</sequence>